<dbReference type="Proteomes" id="UP000027222">
    <property type="component" value="Unassembled WGS sequence"/>
</dbReference>
<sequence length="67" mass="7295">MRQPGLDTSYLFATLTMLSCCSSVFPLLYVGSGLWPSYSISQGQPIHFHPPTPRLANAAISDDHNSV</sequence>
<dbReference type="EMBL" id="KL142415">
    <property type="protein sequence ID" value="KDR67441.1"/>
    <property type="molecule type" value="Genomic_DNA"/>
</dbReference>
<keyword evidence="1" id="KW-1133">Transmembrane helix</keyword>
<keyword evidence="1" id="KW-0812">Transmembrane</keyword>
<reference evidence="3" key="1">
    <citation type="journal article" date="2014" name="Proc. Natl. Acad. Sci. U.S.A.">
        <title>Extensive sampling of basidiomycete genomes demonstrates inadequacy of the white-rot/brown-rot paradigm for wood decay fungi.</title>
        <authorList>
            <person name="Riley R."/>
            <person name="Salamov A.A."/>
            <person name="Brown D.W."/>
            <person name="Nagy L.G."/>
            <person name="Floudas D."/>
            <person name="Held B.W."/>
            <person name="Levasseur A."/>
            <person name="Lombard V."/>
            <person name="Morin E."/>
            <person name="Otillar R."/>
            <person name="Lindquist E.A."/>
            <person name="Sun H."/>
            <person name="LaButti K.M."/>
            <person name="Schmutz J."/>
            <person name="Jabbour D."/>
            <person name="Luo H."/>
            <person name="Baker S.E."/>
            <person name="Pisabarro A.G."/>
            <person name="Walton J.D."/>
            <person name="Blanchette R.A."/>
            <person name="Henrissat B."/>
            <person name="Martin F."/>
            <person name="Cullen D."/>
            <person name="Hibbett D.S."/>
            <person name="Grigoriev I.V."/>
        </authorList>
    </citation>
    <scope>NUCLEOTIDE SEQUENCE [LARGE SCALE GENOMIC DNA]</scope>
    <source>
        <strain evidence="3">CBS 339.88</strain>
    </source>
</reference>
<organism evidence="2 3">
    <name type="scientific">Galerina marginata (strain CBS 339.88)</name>
    <dbReference type="NCBI Taxonomy" id="685588"/>
    <lineage>
        <taxon>Eukaryota</taxon>
        <taxon>Fungi</taxon>
        <taxon>Dikarya</taxon>
        <taxon>Basidiomycota</taxon>
        <taxon>Agaricomycotina</taxon>
        <taxon>Agaricomycetes</taxon>
        <taxon>Agaricomycetidae</taxon>
        <taxon>Agaricales</taxon>
        <taxon>Agaricineae</taxon>
        <taxon>Strophariaceae</taxon>
        <taxon>Galerina</taxon>
    </lineage>
</organism>
<dbReference type="AlphaFoldDB" id="A0A067S9E3"/>
<keyword evidence="1" id="KW-0472">Membrane</keyword>
<proteinExistence type="predicted"/>
<dbReference type="HOGENOM" id="CLU_2812539_0_0_1"/>
<evidence type="ECO:0000313" key="2">
    <source>
        <dbReference type="EMBL" id="KDR67441.1"/>
    </source>
</evidence>
<name>A0A067S9E3_GALM3</name>
<accession>A0A067S9E3</accession>
<protein>
    <submittedName>
        <fullName evidence="2">Uncharacterized protein</fullName>
    </submittedName>
</protein>
<dbReference type="PROSITE" id="PS51257">
    <property type="entry name" value="PROKAR_LIPOPROTEIN"/>
    <property type="match status" value="1"/>
</dbReference>
<feature type="transmembrane region" description="Helical" evidence="1">
    <location>
        <begin position="9"/>
        <end position="29"/>
    </location>
</feature>
<evidence type="ECO:0000256" key="1">
    <source>
        <dbReference type="SAM" id="Phobius"/>
    </source>
</evidence>
<evidence type="ECO:0000313" key="3">
    <source>
        <dbReference type="Proteomes" id="UP000027222"/>
    </source>
</evidence>
<keyword evidence="3" id="KW-1185">Reference proteome</keyword>
<gene>
    <name evidence="2" type="ORF">GALMADRAFT_232089</name>
</gene>